<dbReference type="Proteomes" id="UP000062475">
    <property type="component" value="Chromosome"/>
</dbReference>
<evidence type="ECO:0000313" key="2">
    <source>
        <dbReference type="EMBL" id="AKV73302.1"/>
    </source>
</evidence>
<proteinExistence type="predicted"/>
<evidence type="ECO:0000313" key="9">
    <source>
        <dbReference type="Proteomes" id="UP000061362"/>
    </source>
</evidence>
<dbReference type="EMBL" id="CP012172">
    <property type="protein sequence ID" value="AKV73302.1"/>
    <property type="molecule type" value="Genomic_DNA"/>
</dbReference>
<dbReference type="EMBL" id="CP012176">
    <property type="protein sequence ID" value="AKV82281.1"/>
    <property type="molecule type" value="Genomic_DNA"/>
</dbReference>
<dbReference type="EMBL" id="CP012174">
    <property type="protein sequence ID" value="AKV77792.1"/>
    <property type="molecule type" value="Genomic_DNA"/>
</dbReference>
<dbReference type="GeneID" id="91754562"/>
<dbReference type="EMBL" id="CP012173">
    <property type="protein sequence ID" value="AKV75546.1"/>
    <property type="molecule type" value="Genomic_DNA"/>
</dbReference>
<dbReference type="AlphaFoldDB" id="A0A088E1E8"/>
<evidence type="ECO:0000313" key="6">
    <source>
        <dbReference type="EMBL" id="AKV82281.1"/>
    </source>
</evidence>
<dbReference type="Proteomes" id="UP000062398">
    <property type="component" value="Chromosome"/>
</dbReference>
<evidence type="ECO:0008006" key="13">
    <source>
        <dbReference type="Google" id="ProtNLM"/>
    </source>
</evidence>
<protein>
    <recommendedName>
        <fullName evidence="13">DNA polymerase, beta domain protein region</fullName>
    </recommendedName>
</protein>
<dbReference type="Proteomes" id="UP000029084">
    <property type="component" value="Chromosome"/>
</dbReference>
<evidence type="ECO:0000313" key="3">
    <source>
        <dbReference type="EMBL" id="AKV75546.1"/>
    </source>
</evidence>
<evidence type="ECO:0000313" key="10">
    <source>
        <dbReference type="Proteomes" id="UP000062398"/>
    </source>
</evidence>
<evidence type="ECO:0000313" key="5">
    <source>
        <dbReference type="EMBL" id="AKV80037.1"/>
    </source>
</evidence>
<evidence type="ECO:0000313" key="8">
    <source>
        <dbReference type="Proteomes" id="UP000056255"/>
    </source>
</evidence>
<reference evidence="9 10" key="2">
    <citation type="journal article" date="2015" name="Genome Announc.">
        <title>Complete Genome Sequences of Evolved Arsenate-Resistant Metallosphaera sedula Strains.</title>
        <authorList>
            <person name="Ai C."/>
            <person name="McCarthy S."/>
            <person name="Schackwitz W."/>
            <person name="Martin J."/>
            <person name="Lipzen A."/>
            <person name="Blum P."/>
        </authorList>
    </citation>
    <scope>NUCLEOTIDE SEQUENCE [LARGE SCALE GENOMIC DNA]</scope>
    <source>
        <strain evidence="4 10">ARS120-1</strain>
        <strain evidence="5 9">ARS120-2</strain>
        <strain evidence="2 12">ARS50-1</strain>
        <strain evidence="3 11">ARS50-2</strain>
    </source>
</reference>
<evidence type="ECO:0000313" key="7">
    <source>
        <dbReference type="Proteomes" id="UP000029084"/>
    </source>
</evidence>
<sequence length="296" mass="34106">MGREHFLDKDAIIDRQGNIGFVFTNQNPPGYVFGYTKYIYTGRGLWRGYERVLKYYGVHNLIDSPQKFSVEPCYGVEFPVISLSQVRKRLYPEEGFRKILSNERKVDLAPLFSLLDKIPNIRLGITGSYLVGIEHANSDVDMVIYGCKDAYDFLSTFQGGSPDKEWVAETVRNYSLEIEEVKSLYDVRTRGIYRGMKYSFLFVDDKPHPYCRDVCFPVREVTIQGEIQGDCRSLFYPAVAELYSRDYYEIVSWEGIYSMALFKGGLARVRGLEMNCSGRRVILVGDRRVKGSIRIL</sequence>
<dbReference type="Proteomes" id="UP000056255">
    <property type="component" value="Chromosome"/>
</dbReference>
<dbReference type="Proteomes" id="UP000061362">
    <property type="component" value="Chromosome"/>
</dbReference>
<dbReference type="RefSeq" id="WP_011921271.1">
    <property type="nucleotide sequence ID" value="NZ_AP019770.1"/>
</dbReference>
<organism evidence="1 7">
    <name type="scientific">Metallosphaera sedula</name>
    <dbReference type="NCBI Taxonomy" id="43687"/>
    <lineage>
        <taxon>Archaea</taxon>
        <taxon>Thermoproteota</taxon>
        <taxon>Thermoprotei</taxon>
        <taxon>Sulfolobales</taxon>
        <taxon>Sulfolobaceae</taxon>
        <taxon>Metallosphaera</taxon>
    </lineage>
</organism>
<dbReference type="EMBL" id="CP012175">
    <property type="protein sequence ID" value="AKV80037.1"/>
    <property type="molecule type" value="Genomic_DNA"/>
</dbReference>
<evidence type="ECO:0000313" key="12">
    <source>
        <dbReference type="Proteomes" id="UP000068832"/>
    </source>
</evidence>
<evidence type="ECO:0000313" key="11">
    <source>
        <dbReference type="Proteomes" id="UP000062475"/>
    </source>
</evidence>
<reference evidence="6 8" key="3">
    <citation type="submission" date="2015-07" db="EMBL/GenBank/DDBJ databases">
        <title>Physiological, transcriptional responses and genome re-sequencing of acid resistant extremely thermoacidophilic Metallosphaera sedula SARC-M1.</title>
        <authorList>
            <person name="Ai C."/>
            <person name="McCarthy S."/>
            <person name="Eckrich V."/>
            <person name="Rudrappa D."/>
            <person name="Qiu G."/>
            <person name="Blum P."/>
        </authorList>
    </citation>
    <scope>NUCLEOTIDE SEQUENCE [LARGE SCALE GENOMIC DNA]</scope>
    <source>
        <strain evidence="6 8">SARC-M1</strain>
    </source>
</reference>
<gene>
    <name evidence="1" type="ORF">HA72_0125</name>
    <name evidence="2" type="ORF">MsedA_0131</name>
    <name evidence="3" type="ORF">MsedB_0131</name>
    <name evidence="4" type="ORF">MsedC_0130</name>
    <name evidence="5" type="ORF">MsedD_0131</name>
    <name evidence="6" type="ORF">MsedE_0131</name>
</gene>
<dbReference type="Proteomes" id="UP000068832">
    <property type="component" value="Chromosome"/>
</dbReference>
<accession>A0A088E1E8</accession>
<reference evidence="1 7" key="1">
    <citation type="journal article" date="2014" name="J. Bacteriol.">
        <title>Role of an Archaeal PitA Transporter in the Copper and Arsenic Resistance of Metallosphaera sedula, an Extreme Thermoacidophile.</title>
        <authorList>
            <person name="McCarthy S."/>
            <person name="Ai C."/>
            <person name="Wheaton G."/>
            <person name="Tevatia R."/>
            <person name="Eckrich V."/>
            <person name="Kelly R."/>
            <person name="Blum P."/>
        </authorList>
    </citation>
    <scope>NUCLEOTIDE SEQUENCE [LARGE SCALE GENOMIC DNA]</scope>
    <source>
        <strain evidence="1 7">CuR1</strain>
    </source>
</reference>
<dbReference type="OMA" id="DHYYLRL"/>
<dbReference type="PATRIC" id="fig|43687.5.peg.127"/>
<evidence type="ECO:0000313" key="1">
    <source>
        <dbReference type="EMBL" id="AIM26289.1"/>
    </source>
</evidence>
<dbReference type="EMBL" id="CP008822">
    <property type="protein sequence ID" value="AIM26289.1"/>
    <property type="molecule type" value="Genomic_DNA"/>
</dbReference>
<name>A0A088E1E8_9CREN</name>
<evidence type="ECO:0000313" key="4">
    <source>
        <dbReference type="EMBL" id="AKV77792.1"/>
    </source>
</evidence>